<reference evidence="4 5" key="1">
    <citation type="submission" date="2021-05" db="EMBL/GenBank/DDBJ databases">
        <title>A Polyphasic approach of four new species of the genus Ohtaekwangia: Ohtaekwangia histidinii sp. nov., Ohtaekwangia cretensis sp. nov., Ohtaekwangia indiensis sp. nov., Ohtaekwangia reichenbachii sp. nov. from diverse environment.</title>
        <authorList>
            <person name="Octaviana S."/>
        </authorList>
    </citation>
    <scope>NUCLEOTIDE SEQUENCE [LARGE SCALE GENOMIC DNA]</scope>
    <source>
        <strain evidence="4 5">PWU4</strain>
    </source>
</reference>
<dbReference type="EMBL" id="JAHESF010000030">
    <property type="protein sequence ID" value="MBT1699857.1"/>
    <property type="molecule type" value="Genomic_DNA"/>
</dbReference>
<dbReference type="SMART" id="SM00028">
    <property type="entry name" value="TPR"/>
    <property type="match status" value="1"/>
</dbReference>
<dbReference type="RefSeq" id="WP_254168066.1">
    <property type="nucleotide sequence ID" value="NZ_JAHESF010000030.1"/>
</dbReference>
<comment type="caution">
    <text evidence="4">The sequence shown here is derived from an EMBL/GenBank/DDBJ whole genome shotgun (WGS) entry which is preliminary data.</text>
</comment>
<evidence type="ECO:0000313" key="5">
    <source>
        <dbReference type="Proteomes" id="UP001319200"/>
    </source>
</evidence>
<dbReference type="InterPro" id="IPR013766">
    <property type="entry name" value="Thioredoxin_domain"/>
</dbReference>
<dbReference type="PROSITE" id="PS50005">
    <property type="entry name" value="TPR"/>
    <property type="match status" value="1"/>
</dbReference>
<dbReference type="AlphaFoldDB" id="A0AAP2DRE6"/>
<protein>
    <recommendedName>
        <fullName evidence="3">Thioredoxin domain-containing protein</fullName>
    </recommendedName>
</protein>
<dbReference type="SUPFAM" id="SSF52833">
    <property type="entry name" value="Thioredoxin-like"/>
    <property type="match status" value="1"/>
</dbReference>
<dbReference type="InterPro" id="IPR036249">
    <property type="entry name" value="Thioredoxin-like_sf"/>
</dbReference>
<keyword evidence="2" id="KW-0732">Signal</keyword>
<keyword evidence="1" id="KW-0802">TPR repeat</keyword>
<evidence type="ECO:0000256" key="2">
    <source>
        <dbReference type="SAM" id="SignalP"/>
    </source>
</evidence>
<feature type="domain" description="Thioredoxin" evidence="3">
    <location>
        <begin position="11"/>
        <end position="163"/>
    </location>
</feature>
<evidence type="ECO:0000313" key="4">
    <source>
        <dbReference type="EMBL" id="MBT1699857.1"/>
    </source>
</evidence>
<feature type="repeat" description="TPR" evidence="1">
    <location>
        <begin position="240"/>
        <end position="273"/>
    </location>
</feature>
<dbReference type="Proteomes" id="UP001319200">
    <property type="component" value="Unassembled WGS sequence"/>
</dbReference>
<name>A0AAP2DRE6_9BACT</name>
<evidence type="ECO:0000259" key="3">
    <source>
        <dbReference type="PROSITE" id="PS51352"/>
    </source>
</evidence>
<gene>
    <name evidence="4" type="ORF">KK083_23420</name>
</gene>
<feature type="chain" id="PRO_5042939740" description="Thioredoxin domain-containing protein" evidence="2">
    <location>
        <begin position="20"/>
        <end position="286"/>
    </location>
</feature>
<dbReference type="SUPFAM" id="SSF48452">
    <property type="entry name" value="TPR-like"/>
    <property type="match status" value="1"/>
</dbReference>
<sequence length="286" mass="32388">MKKILPLLILFLIVEQAQAQKAPDLLGACTFEQLLKEPYAAWYNQNLSAYQPNGEILTQFQKADLSKYSMKIFFGSWCGDSKRELPRMIKVLEKLSFQKNNITLIGVEDSLALYKQSPQHEEAGQNIYRVPTFVIYKGGKEVGRIVESPAETLERDLLKIVLKKEYLPNYRSYTLIEQWLKDGLLKDENVNARGLAFQLKPVVLSESELNSCGYVLLAQRSIKEAIAVFRVNVNLFPQSANCFDSLGEAYAIAGSKDKAIQAYEYAVHLDPKNEGVAERLKKLKGE</sequence>
<accession>A0AAP2DRE6</accession>
<dbReference type="GO" id="GO:0006950">
    <property type="term" value="P:response to stress"/>
    <property type="evidence" value="ECO:0007669"/>
    <property type="project" value="UniProtKB-ARBA"/>
</dbReference>
<dbReference type="Gene3D" id="1.25.40.10">
    <property type="entry name" value="Tetratricopeptide repeat domain"/>
    <property type="match status" value="1"/>
</dbReference>
<dbReference type="Gene3D" id="3.40.30.10">
    <property type="entry name" value="Glutaredoxin"/>
    <property type="match status" value="1"/>
</dbReference>
<evidence type="ECO:0000256" key="1">
    <source>
        <dbReference type="PROSITE-ProRule" id="PRU00339"/>
    </source>
</evidence>
<dbReference type="PROSITE" id="PS51352">
    <property type="entry name" value="THIOREDOXIN_2"/>
    <property type="match status" value="1"/>
</dbReference>
<dbReference type="CDD" id="cd02947">
    <property type="entry name" value="TRX_family"/>
    <property type="match status" value="1"/>
</dbReference>
<dbReference type="InterPro" id="IPR019734">
    <property type="entry name" value="TPR_rpt"/>
</dbReference>
<dbReference type="InterPro" id="IPR011990">
    <property type="entry name" value="TPR-like_helical_dom_sf"/>
</dbReference>
<keyword evidence="5" id="KW-1185">Reference proteome</keyword>
<organism evidence="4 5">
    <name type="scientific">Chryseosolibacter histidini</name>
    <dbReference type="NCBI Taxonomy" id="2782349"/>
    <lineage>
        <taxon>Bacteria</taxon>
        <taxon>Pseudomonadati</taxon>
        <taxon>Bacteroidota</taxon>
        <taxon>Cytophagia</taxon>
        <taxon>Cytophagales</taxon>
        <taxon>Chryseotaleaceae</taxon>
        <taxon>Chryseosolibacter</taxon>
    </lineage>
</organism>
<proteinExistence type="predicted"/>
<feature type="signal peptide" evidence="2">
    <location>
        <begin position="1"/>
        <end position="19"/>
    </location>
</feature>